<evidence type="ECO:0000256" key="8">
    <source>
        <dbReference type="PIRSR" id="PIRSR006487-1"/>
    </source>
</evidence>
<dbReference type="PIRSF" id="PIRSF006487">
    <property type="entry name" value="GcvT"/>
    <property type="match status" value="1"/>
</dbReference>
<keyword evidence="4 7" id="KW-0808">Transferase</keyword>
<keyword evidence="11" id="KW-0489">Methyltransferase</keyword>
<evidence type="ECO:0000256" key="2">
    <source>
        <dbReference type="ARBA" id="ARBA00012616"/>
    </source>
</evidence>
<dbReference type="GO" id="GO:0019464">
    <property type="term" value="P:glycine decarboxylation via glycine cleavage system"/>
    <property type="evidence" value="ECO:0007669"/>
    <property type="project" value="UniProtKB-UniRule"/>
</dbReference>
<dbReference type="NCBIfam" id="NF001567">
    <property type="entry name" value="PRK00389.1"/>
    <property type="match status" value="1"/>
</dbReference>
<dbReference type="GO" id="GO:0008483">
    <property type="term" value="F:transaminase activity"/>
    <property type="evidence" value="ECO:0007669"/>
    <property type="project" value="UniProtKB-KW"/>
</dbReference>
<reference evidence="11 12" key="1">
    <citation type="submission" date="2019-07" db="EMBL/GenBank/DDBJ databases">
        <title>Whole genome shotgun sequence of Kocuria turfanensis NBRC 107627.</title>
        <authorList>
            <person name="Hosoyama A."/>
            <person name="Uohara A."/>
            <person name="Ohji S."/>
            <person name="Ichikawa N."/>
        </authorList>
    </citation>
    <scope>NUCLEOTIDE SEQUENCE [LARGE SCALE GENOMIC DNA]</scope>
    <source>
        <strain evidence="11 12">NBRC 107627</strain>
    </source>
</reference>
<dbReference type="PANTHER" id="PTHR43757">
    <property type="entry name" value="AMINOMETHYLTRANSFERASE"/>
    <property type="match status" value="1"/>
</dbReference>
<dbReference type="STRING" id="388357.GCA_001580365_01176"/>
<sequence>MSPRTTPLDAAHREAGAVSTDFGGWQMPLKYGNDVAEHHAVRRAAGVFDLSHMGEIAVEGPQAAAFLDAAVVARMSAVTPGRAKYSLLVDEAGRVLDDLITYRLAEDRFLVVPNAANTATVLRALEERADGYDVAVEDRTEATALVAVQGPAAQDTLLDAGCADADAVRELGYYACTPTEVAGVPALVARTGYTGEDGFELYTAPEHARTVWDALLAAGEARGVVPAGLAARDSLRLEAGMPLYGHELGPGITPFEAGLGRLVEAALRGKGDFVGRAALEAQAAAPPDRVLVGLRGLTRRPVRAGNAVLAGEETVGEVTSGVPSPTLGHPVAMALVRPAALEAGVPLEADVRGRRAPVEVVGLPFYRRG</sequence>
<dbReference type="Gene3D" id="3.30.1360.120">
    <property type="entry name" value="Probable tRNA modification gtpase trme, domain 1"/>
    <property type="match status" value="1"/>
</dbReference>
<comment type="similarity">
    <text evidence="1 7">Belongs to the GcvT family.</text>
</comment>
<evidence type="ECO:0000256" key="7">
    <source>
        <dbReference type="HAMAP-Rule" id="MF_00259"/>
    </source>
</evidence>
<dbReference type="InterPro" id="IPR006223">
    <property type="entry name" value="GcvT"/>
</dbReference>
<dbReference type="NCBIfam" id="TIGR00528">
    <property type="entry name" value="gcvT"/>
    <property type="match status" value="1"/>
</dbReference>
<dbReference type="RefSeq" id="WP_062734973.1">
    <property type="nucleotide sequence ID" value="NZ_BJZS01000029.1"/>
</dbReference>
<dbReference type="InterPro" id="IPR029043">
    <property type="entry name" value="GcvT/YgfZ_C"/>
</dbReference>
<accession>A0A512IBB1</accession>
<dbReference type="Pfam" id="PF01571">
    <property type="entry name" value="GCV_T"/>
    <property type="match status" value="1"/>
</dbReference>
<dbReference type="InterPro" id="IPR027266">
    <property type="entry name" value="TrmE/GcvT-like"/>
</dbReference>
<dbReference type="InterPro" id="IPR006222">
    <property type="entry name" value="GCVT_N"/>
</dbReference>
<dbReference type="HAMAP" id="MF_00259">
    <property type="entry name" value="GcvT"/>
    <property type="match status" value="1"/>
</dbReference>
<dbReference type="EC" id="2.1.2.10" evidence="2 7"/>
<evidence type="ECO:0000256" key="4">
    <source>
        <dbReference type="ARBA" id="ARBA00022679"/>
    </source>
</evidence>
<evidence type="ECO:0000256" key="1">
    <source>
        <dbReference type="ARBA" id="ARBA00008609"/>
    </source>
</evidence>
<comment type="subunit">
    <text evidence="7">The glycine cleavage system is composed of four proteins: P, T, L and H.</text>
</comment>
<keyword evidence="3 7" id="KW-0032">Aminotransferase</keyword>
<evidence type="ECO:0000256" key="5">
    <source>
        <dbReference type="ARBA" id="ARBA00031395"/>
    </source>
</evidence>
<dbReference type="AlphaFoldDB" id="A0A512IBB1"/>
<dbReference type="Gene3D" id="2.40.30.110">
    <property type="entry name" value="Aminomethyltransferase beta-barrel domains"/>
    <property type="match status" value="1"/>
</dbReference>
<proteinExistence type="inferred from homology"/>
<evidence type="ECO:0000256" key="6">
    <source>
        <dbReference type="ARBA" id="ARBA00047665"/>
    </source>
</evidence>
<evidence type="ECO:0000313" key="11">
    <source>
        <dbReference type="EMBL" id="GEO94982.1"/>
    </source>
</evidence>
<comment type="catalytic activity">
    <reaction evidence="6 7">
        <text>N(6)-[(R)-S(8)-aminomethyldihydrolipoyl]-L-lysyl-[protein] + (6S)-5,6,7,8-tetrahydrofolate = N(6)-[(R)-dihydrolipoyl]-L-lysyl-[protein] + (6R)-5,10-methylene-5,6,7,8-tetrahydrofolate + NH4(+)</text>
        <dbReference type="Rhea" id="RHEA:16945"/>
        <dbReference type="Rhea" id="RHEA-COMP:10475"/>
        <dbReference type="Rhea" id="RHEA-COMP:10492"/>
        <dbReference type="ChEBI" id="CHEBI:15636"/>
        <dbReference type="ChEBI" id="CHEBI:28938"/>
        <dbReference type="ChEBI" id="CHEBI:57453"/>
        <dbReference type="ChEBI" id="CHEBI:83100"/>
        <dbReference type="ChEBI" id="CHEBI:83143"/>
        <dbReference type="EC" id="2.1.2.10"/>
    </reaction>
</comment>
<comment type="caution">
    <text evidence="11">The sequence shown here is derived from an EMBL/GenBank/DDBJ whole genome shotgun (WGS) entry which is preliminary data.</text>
</comment>
<evidence type="ECO:0000259" key="10">
    <source>
        <dbReference type="Pfam" id="PF08669"/>
    </source>
</evidence>
<dbReference type="Proteomes" id="UP000321103">
    <property type="component" value="Unassembled WGS sequence"/>
</dbReference>
<dbReference type="PANTHER" id="PTHR43757:SF2">
    <property type="entry name" value="AMINOMETHYLTRANSFERASE, MITOCHONDRIAL"/>
    <property type="match status" value="1"/>
</dbReference>
<dbReference type="InterPro" id="IPR028896">
    <property type="entry name" value="GcvT/YgfZ/DmdA"/>
</dbReference>
<dbReference type="EMBL" id="BJZS01000029">
    <property type="protein sequence ID" value="GEO94982.1"/>
    <property type="molecule type" value="Genomic_DNA"/>
</dbReference>
<organism evidence="11 12">
    <name type="scientific">Kocuria turfanensis</name>
    <dbReference type="NCBI Taxonomy" id="388357"/>
    <lineage>
        <taxon>Bacteria</taxon>
        <taxon>Bacillati</taxon>
        <taxon>Actinomycetota</taxon>
        <taxon>Actinomycetes</taxon>
        <taxon>Micrococcales</taxon>
        <taxon>Micrococcaceae</taxon>
        <taxon>Kocuria</taxon>
    </lineage>
</organism>
<protein>
    <recommendedName>
        <fullName evidence="2 7">Aminomethyltransferase</fullName>
        <ecNumber evidence="2 7">2.1.2.10</ecNumber>
    </recommendedName>
    <alternativeName>
        <fullName evidence="5 7">Glycine cleavage system T protein</fullName>
    </alternativeName>
</protein>
<dbReference type="InterPro" id="IPR013977">
    <property type="entry name" value="GcvT_C"/>
</dbReference>
<feature type="domain" description="Aminomethyltransferase C-terminal" evidence="10">
    <location>
        <begin position="289"/>
        <end position="366"/>
    </location>
</feature>
<feature type="binding site" evidence="8">
    <location>
        <position position="200"/>
    </location>
    <ligand>
        <name>substrate</name>
    </ligand>
</feature>
<name>A0A512IBB1_9MICC</name>
<dbReference type="Gene3D" id="4.10.1250.10">
    <property type="entry name" value="Aminomethyltransferase fragment"/>
    <property type="match status" value="1"/>
</dbReference>
<comment type="function">
    <text evidence="7">The glycine cleavage system catalyzes the degradation of glycine.</text>
</comment>
<dbReference type="InterPro" id="IPR022903">
    <property type="entry name" value="GcvT_bac"/>
</dbReference>
<dbReference type="Pfam" id="PF08669">
    <property type="entry name" value="GCV_T_C"/>
    <property type="match status" value="1"/>
</dbReference>
<evidence type="ECO:0000259" key="9">
    <source>
        <dbReference type="Pfam" id="PF01571"/>
    </source>
</evidence>
<dbReference type="GO" id="GO:0032259">
    <property type="term" value="P:methylation"/>
    <property type="evidence" value="ECO:0007669"/>
    <property type="project" value="UniProtKB-KW"/>
</dbReference>
<feature type="domain" description="GCVT N-terminal" evidence="9">
    <location>
        <begin position="10"/>
        <end position="264"/>
    </location>
</feature>
<dbReference type="GO" id="GO:0005960">
    <property type="term" value="C:glycine cleavage complex"/>
    <property type="evidence" value="ECO:0007669"/>
    <property type="project" value="InterPro"/>
</dbReference>
<dbReference type="GO" id="GO:0005829">
    <property type="term" value="C:cytosol"/>
    <property type="evidence" value="ECO:0007669"/>
    <property type="project" value="TreeGrafter"/>
</dbReference>
<dbReference type="Gene3D" id="3.30.70.1400">
    <property type="entry name" value="Aminomethyltransferase beta-barrel domains"/>
    <property type="match status" value="1"/>
</dbReference>
<evidence type="ECO:0000256" key="3">
    <source>
        <dbReference type="ARBA" id="ARBA00022576"/>
    </source>
</evidence>
<dbReference type="SUPFAM" id="SSF101790">
    <property type="entry name" value="Aminomethyltransferase beta-barrel domain"/>
    <property type="match status" value="1"/>
</dbReference>
<keyword evidence="12" id="KW-1185">Reference proteome</keyword>
<dbReference type="GO" id="GO:0004047">
    <property type="term" value="F:aminomethyltransferase activity"/>
    <property type="evidence" value="ECO:0007669"/>
    <property type="project" value="UniProtKB-UniRule"/>
</dbReference>
<dbReference type="GO" id="GO:0008168">
    <property type="term" value="F:methyltransferase activity"/>
    <property type="evidence" value="ECO:0007669"/>
    <property type="project" value="UniProtKB-KW"/>
</dbReference>
<evidence type="ECO:0000313" key="12">
    <source>
        <dbReference type="Proteomes" id="UP000321103"/>
    </source>
</evidence>
<gene>
    <name evidence="7 11" type="primary">gcvT</name>
    <name evidence="11" type="ORF">KTU01_11050</name>
</gene>
<dbReference type="SUPFAM" id="SSF103025">
    <property type="entry name" value="Folate-binding domain"/>
    <property type="match status" value="1"/>
</dbReference>